<dbReference type="InterPro" id="IPR001853">
    <property type="entry name" value="DSBA-like_thioredoxin_dom"/>
</dbReference>
<organism evidence="7 8">
    <name type="scientific">Aureimonas populi</name>
    <dbReference type="NCBI Taxonomy" id="1701758"/>
    <lineage>
        <taxon>Bacteria</taxon>
        <taxon>Pseudomonadati</taxon>
        <taxon>Pseudomonadota</taxon>
        <taxon>Alphaproteobacteria</taxon>
        <taxon>Hyphomicrobiales</taxon>
        <taxon>Aurantimonadaceae</taxon>
        <taxon>Aureimonas</taxon>
    </lineage>
</organism>
<dbReference type="Pfam" id="PF18312">
    <property type="entry name" value="ScsC_N"/>
    <property type="match status" value="1"/>
</dbReference>
<gene>
    <name evidence="7" type="ORF">ACFSKQ_09600</name>
</gene>
<feature type="signal peptide" evidence="5">
    <location>
        <begin position="1"/>
        <end position="24"/>
    </location>
</feature>
<feature type="domain" description="Thioredoxin" evidence="6">
    <location>
        <begin position="16"/>
        <end position="247"/>
    </location>
</feature>
<dbReference type="InterPro" id="IPR013766">
    <property type="entry name" value="Thioredoxin_domain"/>
</dbReference>
<dbReference type="PANTHER" id="PTHR13887:SF14">
    <property type="entry name" value="DISULFIDE BOND FORMATION PROTEIN D"/>
    <property type="match status" value="1"/>
</dbReference>
<sequence length="253" mass="27007">MPRPHRLSHLLLASAITLAGVAPAAAFTPEETGQIEGIVRDYLIRNPQVLLEALDALEEQRAGEMQDQQREAIAQAQGELTATPPGTALGNPEGDVTIVEFFDYNCGFCRRSHADMTTLIENDPELRFVLKEIPVLGPESEQAARVSLAVRHIAPDRYPDFHDGLLTTEGVADESTALAVASDLGLEEDAVREAMDDPAVLGALQESARLATMLQITGTPSYVIGDELVPGAVGAEALAARVANVRECGRATC</sequence>
<dbReference type="InterPro" id="IPR041205">
    <property type="entry name" value="ScsC_N"/>
</dbReference>
<dbReference type="SUPFAM" id="SSF52833">
    <property type="entry name" value="Thioredoxin-like"/>
    <property type="match status" value="1"/>
</dbReference>
<comment type="caution">
    <text evidence="7">The sequence shown here is derived from an EMBL/GenBank/DDBJ whole genome shotgun (WGS) entry which is preliminary data.</text>
</comment>
<dbReference type="Gene3D" id="3.40.30.10">
    <property type="entry name" value="Glutaredoxin"/>
    <property type="match status" value="1"/>
</dbReference>
<evidence type="ECO:0000259" key="6">
    <source>
        <dbReference type="PROSITE" id="PS51352"/>
    </source>
</evidence>
<evidence type="ECO:0000256" key="2">
    <source>
        <dbReference type="ARBA" id="ARBA00023002"/>
    </source>
</evidence>
<evidence type="ECO:0000256" key="4">
    <source>
        <dbReference type="ARBA" id="ARBA00023284"/>
    </source>
</evidence>
<keyword evidence="4" id="KW-0676">Redox-active center</keyword>
<keyword evidence="8" id="KW-1185">Reference proteome</keyword>
<feature type="chain" id="PRO_5047266437" evidence="5">
    <location>
        <begin position="25"/>
        <end position="253"/>
    </location>
</feature>
<evidence type="ECO:0000313" key="7">
    <source>
        <dbReference type="EMBL" id="MFD2237715.1"/>
    </source>
</evidence>
<dbReference type="PROSITE" id="PS51352">
    <property type="entry name" value="THIOREDOXIN_2"/>
    <property type="match status" value="1"/>
</dbReference>
<proteinExistence type="predicted"/>
<dbReference type="RefSeq" id="WP_209736426.1">
    <property type="nucleotide sequence ID" value="NZ_CP072611.1"/>
</dbReference>
<dbReference type="InterPro" id="IPR036249">
    <property type="entry name" value="Thioredoxin-like_sf"/>
</dbReference>
<protein>
    <submittedName>
        <fullName evidence="7">DsbA family protein</fullName>
    </submittedName>
</protein>
<dbReference type="CDD" id="cd03023">
    <property type="entry name" value="DsbA_Com1_like"/>
    <property type="match status" value="1"/>
</dbReference>
<dbReference type="EMBL" id="JBHUIJ010000012">
    <property type="protein sequence ID" value="MFD2237715.1"/>
    <property type="molecule type" value="Genomic_DNA"/>
</dbReference>
<evidence type="ECO:0000313" key="8">
    <source>
        <dbReference type="Proteomes" id="UP001597371"/>
    </source>
</evidence>
<evidence type="ECO:0000256" key="1">
    <source>
        <dbReference type="ARBA" id="ARBA00022729"/>
    </source>
</evidence>
<keyword evidence="1 5" id="KW-0732">Signal</keyword>
<keyword evidence="2" id="KW-0560">Oxidoreductase</keyword>
<reference evidence="8" key="1">
    <citation type="journal article" date="2019" name="Int. J. Syst. Evol. Microbiol.">
        <title>The Global Catalogue of Microorganisms (GCM) 10K type strain sequencing project: providing services to taxonomists for standard genome sequencing and annotation.</title>
        <authorList>
            <consortium name="The Broad Institute Genomics Platform"/>
            <consortium name="The Broad Institute Genome Sequencing Center for Infectious Disease"/>
            <person name="Wu L."/>
            <person name="Ma J."/>
        </authorList>
    </citation>
    <scope>NUCLEOTIDE SEQUENCE [LARGE SCALE GENOMIC DNA]</scope>
    <source>
        <strain evidence="8">ZS-35-S2</strain>
    </source>
</reference>
<accession>A0ABW5CNB5</accession>
<dbReference type="Pfam" id="PF01323">
    <property type="entry name" value="DSBA"/>
    <property type="match status" value="1"/>
</dbReference>
<evidence type="ECO:0000256" key="3">
    <source>
        <dbReference type="ARBA" id="ARBA00023157"/>
    </source>
</evidence>
<dbReference type="Proteomes" id="UP001597371">
    <property type="component" value="Unassembled WGS sequence"/>
</dbReference>
<evidence type="ECO:0000256" key="5">
    <source>
        <dbReference type="SAM" id="SignalP"/>
    </source>
</evidence>
<name>A0ABW5CNB5_9HYPH</name>
<dbReference type="PANTHER" id="PTHR13887">
    <property type="entry name" value="GLUTATHIONE S-TRANSFERASE KAPPA"/>
    <property type="match status" value="1"/>
</dbReference>
<keyword evidence="3" id="KW-1015">Disulfide bond</keyword>